<reference evidence="2 3" key="1">
    <citation type="submission" date="2015-01" db="EMBL/GenBank/DDBJ databases">
        <title>The Genome Sequence of Rhinocladiella mackenzie CBS 650.93.</title>
        <authorList>
            <consortium name="The Broad Institute Genomics Platform"/>
            <person name="Cuomo C."/>
            <person name="de Hoog S."/>
            <person name="Gorbushina A."/>
            <person name="Stielow B."/>
            <person name="Teixiera M."/>
            <person name="Abouelleil A."/>
            <person name="Chapman S.B."/>
            <person name="Priest M."/>
            <person name="Young S.K."/>
            <person name="Wortman J."/>
            <person name="Nusbaum C."/>
            <person name="Birren B."/>
        </authorList>
    </citation>
    <scope>NUCLEOTIDE SEQUENCE [LARGE SCALE GENOMIC DNA]</scope>
    <source>
        <strain evidence="2 3">CBS 650.93</strain>
    </source>
</reference>
<organism evidence="2 3">
    <name type="scientific">Rhinocladiella mackenziei CBS 650.93</name>
    <dbReference type="NCBI Taxonomy" id="1442369"/>
    <lineage>
        <taxon>Eukaryota</taxon>
        <taxon>Fungi</taxon>
        <taxon>Dikarya</taxon>
        <taxon>Ascomycota</taxon>
        <taxon>Pezizomycotina</taxon>
        <taxon>Eurotiomycetes</taxon>
        <taxon>Chaetothyriomycetidae</taxon>
        <taxon>Chaetothyriales</taxon>
        <taxon>Herpotrichiellaceae</taxon>
        <taxon>Rhinocladiella</taxon>
    </lineage>
</organism>
<dbReference type="AlphaFoldDB" id="A0A0D2JI67"/>
<name>A0A0D2JI67_9EURO</name>
<comment type="similarity">
    <text evidence="1">Belongs to the Cyclase 1 superfamily.</text>
</comment>
<evidence type="ECO:0000313" key="3">
    <source>
        <dbReference type="Proteomes" id="UP000053617"/>
    </source>
</evidence>
<keyword evidence="3" id="KW-1185">Reference proteome</keyword>
<dbReference type="GO" id="GO:0019441">
    <property type="term" value="P:L-tryptophan catabolic process to kynurenine"/>
    <property type="evidence" value="ECO:0007669"/>
    <property type="project" value="InterPro"/>
</dbReference>
<dbReference type="HOGENOM" id="CLU_030671_1_0_1"/>
<protein>
    <recommendedName>
        <fullName evidence="4">Cyclase</fullName>
    </recommendedName>
</protein>
<dbReference type="InterPro" id="IPR037175">
    <property type="entry name" value="KFase_sf"/>
</dbReference>
<evidence type="ECO:0000256" key="1">
    <source>
        <dbReference type="ARBA" id="ARBA00007865"/>
    </source>
</evidence>
<evidence type="ECO:0008006" key="4">
    <source>
        <dbReference type="Google" id="ProtNLM"/>
    </source>
</evidence>
<dbReference type="VEuPathDB" id="FungiDB:Z518_00123"/>
<gene>
    <name evidence="2" type="ORF">Z518_00123</name>
</gene>
<dbReference type="PANTHER" id="PTHR34861:SF10">
    <property type="entry name" value="CYCLASE"/>
    <property type="match status" value="1"/>
</dbReference>
<dbReference type="Pfam" id="PF04199">
    <property type="entry name" value="Cyclase"/>
    <property type="match status" value="1"/>
</dbReference>
<dbReference type="RefSeq" id="XP_013276181.1">
    <property type="nucleotide sequence ID" value="XM_013420727.1"/>
</dbReference>
<dbReference type="EMBL" id="KN847475">
    <property type="protein sequence ID" value="KIX09045.1"/>
    <property type="molecule type" value="Genomic_DNA"/>
</dbReference>
<dbReference type="InterPro" id="IPR007325">
    <property type="entry name" value="KFase/CYL"/>
</dbReference>
<dbReference type="PANTHER" id="PTHR34861">
    <property type="match status" value="1"/>
</dbReference>
<dbReference type="Gene3D" id="3.50.30.50">
    <property type="entry name" value="Putative cyclase"/>
    <property type="match status" value="1"/>
</dbReference>
<dbReference type="SUPFAM" id="SSF102198">
    <property type="entry name" value="Putative cyclase"/>
    <property type="match status" value="1"/>
</dbReference>
<dbReference type="GO" id="GO:0004061">
    <property type="term" value="F:arylformamidase activity"/>
    <property type="evidence" value="ECO:0007669"/>
    <property type="project" value="InterPro"/>
</dbReference>
<evidence type="ECO:0000313" key="2">
    <source>
        <dbReference type="EMBL" id="KIX09045.1"/>
    </source>
</evidence>
<sequence length="350" mass="38981">MAENPAKATAIPDFDSLPAVGDMPQGCAWGVFDKGEQKDHLGCINILTPEVVQQACKEARDGVSISLNWSMAAARNLLPPRKGLVHTVHDYHGEPFNFGFHSFDDEVEFNTQASSQWDSLVHFAHQDTGLCYNGVMPTRESLTQNGRDVDSDRIFPTLNHWHHRGALVGRGVLLDYRAWAREKSISYDCFDSQTISISDLEAIAKHQGTELRFGDILIIRSGYTEDLEALDVADQERVMRSGRAIGVEGNVQTAKWFWNHHFAAVAGDMLAFEVLPPLLNHENKREGGTRDLVLHQYFLSLFGLNIGELWDLCALGEHCKRAKRYEFLLTSVPLNVPGLVGSPPNAVAVF</sequence>
<dbReference type="OrthoDB" id="5396at2759"/>
<proteinExistence type="inferred from homology"/>
<accession>A0A0D2JI67</accession>
<dbReference type="GeneID" id="25288194"/>
<dbReference type="Proteomes" id="UP000053617">
    <property type="component" value="Unassembled WGS sequence"/>
</dbReference>